<protein>
    <submittedName>
        <fullName evidence="2">Uncharacterized protein</fullName>
    </submittedName>
</protein>
<feature type="compositionally biased region" description="Gly residues" evidence="1">
    <location>
        <begin position="309"/>
        <end position="320"/>
    </location>
</feature>
<accession>A0A6J4VQ63</accession>
<feature type="compositionally biased region" description="Basic residues" evidence="1">
    <location>
        <begin position="248"/>
        <end position="265"/>
    </location>
</feature>
<sequence>VRRGRAGARAEGRDVRPLQRAPDAGRDAALGRHPGDGPARRGGRVRLALGARPSHPILRGGRAARRLGVLDARRRPGGRDRARRARHDRDRHQLPQPGAAGQDRRHGGGDQRRAGDPRPGHRLPRAGISRLRLPLRPPLQPLRGGPDDPPRPAAARPDRLRRQVLRGARVRAAPARPAPGRPPDHDRLVRPEDARPARAVRRPLERLAGPRRQPRRGDPAAARAGGRRLPGGRARPGDGGAHRDRAGRLYRHRRRGAAPHAPRLHARADPGRRAGGRGGAARLRRRGHRAPPDLPAAEQPRGDRALRPGAGGRETGGRAL</sequence>
<dbReference type="EMBL" id="CADCWM010000945">
    <property type="protein sequence ID" value="CAA9585414.1"/>
    <property type="molecule type" value="Genomic_DNA"/>
</dbReference>
<feature type="compositionally biased region" description="Basic and acidic residues" evidence="1">
    <location>
        <begin position="145"/>
        <end position="161"/>
    </location>
</feature>
<feature type="compositionally biased region" description="Basic and acidic residues" evidence="1">
    <location>
        <begin position="102"/>
        <end position="119"/>
    </location>
</feature>
<proteinExistence type="predicted"/>
<organism evidence="2">
    <name type="scientific">uncultured Thermomicrobiales bacterium</name>
    <dbReference type="NCBI Taxonomy" id="1645740"/>
    <lineage>
        <taxon>Bacteria</taxon>
        <taxon>Pseudomonadati</taxon>
        <taxon>Thermomicrobiota</taxon>
        <taxon>Thermomicrobia</taxon>
        <taxon>Thermomicrobiales</taxon>
        <taxon>environmental samples</taxon>
    </lineage>
</organism>
<evidence type="ECO:0000256" key="1">
    <source>
        <dbReference type="SAM" id="MobiDB-lite"/>
    </source>
</evidence>
<reference evidence="2" key="1">
    <citation type="submission" date="2020-02" db="EMBL/GenBank/DDBJ databases">
        <authorList>
            <person name="Meier V. D."/>
        </authorList>
    </citation>
    <scope>NUCLEOTIDE SEQUENCE</scope>
    <source>
        <strain evidence="2">AVDCRST_MAG88</strain>
    </source>
</reference>
<name>A0A6J4VQ63_9BACT</name>
<feature type="region of interest" description="Disordered" evidence="1">
    <location>
        <begin position="1"/>
        <end position="320"/>
    </location>
</feature>
<dbReference type="AlphaFoldDB" id="A0A6J4VQ63"/>
<feature type="compositionally biased region" description="Basic and acidic residues" evidence="1">
    <location>
        <begin position="71"/>
        <end position="80"/>
    </location>
</feature>
<feature type="compositionally biased region" description="Low complexity" evidence="1">
    <location>
        <begin position="45"/>
        <end position="70"/>
    </location>
</feature>
<feature type="non-terminal residue" evidence="2">
    <location>
        <position position="320"/>
    </location>
</feature>
<feature type="compositionally biased region" description="Basic and acidic residues" evidence="1">
    <location>
        <begin position="8"/>
        <end position="39"/>
    </location>
</feature>
<feature type="compositionally biased region" description="Basic and acidic residues" evidence="1">
    <location>
        <begin position="182"/>
        <end position="196"/>
    </location>
</feature>
<feature type="compositionally biased region" description="Low complexity" evidence="1">
    <location>
        <begin position="166"/>
        <end position="175"/>
    </location>
</feature>
<gene>
    <name evidence="2" type="ORF">AVDCRST_MAG88-3859</name>
</gene>
<feature type="non-terminal residue" evidence="2">
    <location>
        <position position="1"/>
    </location>
</feature>
<evidence type="ECO:0000313" key="2">
    <source>
        <dbReference type="EMBL" id="CAA9585414.1"/>
    </source>
</evidence>